<dbReference type="GO" id="GO:0044718">
    <property type="term" value="P:siderophore transmembrane transport"/>
    <property type="evidence" value="ECO:0007669"/>
    <property type="project" value="TreeGrafter"/>
</dbReference>
<dbReference type="InterPro" id="IPR036942">
    <property type="entry name" value="Beta-barrel_TonB_sf"/>
</dbReference>
<proteinExistence type="inferred from homology"/>
<keyword evidence="7 8" id="KW-0998">Cell outer membrane</keyword>
<evidence type="ECO:0000256" key="6">
    <source>
        <dbReference type="ARBA" id="ARBA00023136"/>
    </source>
</evidence>
<sequence>MLKPIQLNIAKQKRSKRSIKTKIRILSTLIIPNLCFITDNYSQTLVLPTLNISSTHAAKKSTDNTGTNVTFSQKNIQEQGASSVIGFLKQQSLVQIKTSSGQQDQTAIAIHGFGDNAHSNSLLHVDGLPFSSFTNIGPNLNTIMIQNINTINLIPGSYGSLYGSQAVGGAVNLTTHIPGKRELYTGLSLGNRDQSQTNFFYSERYPSDLGVSLGGAFANISHDQDKTQKNYNINAKVDYISDNDSASLNWLSYRNYIENQDALTWGSNTPVAPVMPNSTTQGHVLYATNQLMINPAWQWNSQAMLLYNKITGMFRGTAPTETNQSSLLLQNNISYLNFFSTGIDLQKNSAHTLSNNIQNAQANDKVADIYSRAKLPIINKLDLILGARYANQWMNANTTVENSSTHNHFFANEQGLVWQQTSELEFYLRRDTNYRFVNGKDRLWAPTTTEINPVQMQTGISYETGLKWHHGAHKFELGLYRLDLNNELTYDPNAGPFGSISNLPPTRRIGLDLYNQLPINDRLTLNTQASLVRARFSSGNYSGKQIPAVSPVSTSLGLTYQWPKNWSFNIIENHYSSFYAVNDLANQAPKMAGYFTTDINFRKTWHKLAMNLSIKNLLNKHYTRYALYSPTIPGISPASLTYYPADGITALFTMEYNWV</sequence>
<comment type="similarity">
    <text evidence="8 9">Belongs to the TonB-dependent receptor family.</text>
</comment>
<dbReference type="InterPro" id="IPR012910">
    <property type="entry name" value="Plug_dom"/>
</dbReference>
<keyword evidence="3 8" id="KW-1134">Transmembrane beta strand</keyword>
<comment type="subcellular location">
    <subcellularLocation>
        <location evidence="1 8">Cell outer membrane</location>
        <topology evidence="1 8">Multi-pass membrane protein</topology>
    </subcellularLocation>
</comment>
<accession>A0A9Q5V9Z0</accession>
<evidence type="ECO:0000256" key="7">
    <source>
        <dbReference type="ARBA" id="ARBA00023237"/>
    </source>
</evidence>
<protein>
    <submittedName>
        <fullName evidence="12">Vitamin B12/cobalamin outer membrane transporter</fullName>
    </submittedName>
</protein>
<keyword evidence="6 8" id="KW-0472">Membrane</keyword>
<dbReference type="GO" id="GO:0009279">
    <property type="term" value="C:cell outer membrane"/>
    <property type="evidence" value="ECO:0007669"/>
    <property type="project" value="UniProtKB-SubCell"/>
</dbReference>
<evidence type="ECO:0000256" key="3">
    <source>
        <dbReference type="ARBA" id="ARBA00022452"/>
    </source>
</evidence>
<dbReference type="EMBL" id="CP038908">
    <property type="protein sequence ID" value="QGO06867.1"/>
    <property type="molecule type" value="Genomic_DNA"/>
</dbReference>
<dbReference type="Gene3D" id="2.40.170.20">
    <property type="entry name" value="TonB-dependent receptor, beta-barrel domain"/>
    <property type="match status" value="1"/>
</dbReference>
<keyword evidence="2 8" id="KW-0813">Transport</keyword>
<keyword evidence="5 9" id="KW-0798">TonB box</keyword>
<evidence type="ECO:0000313" key="13">
    <source>
        <dbReference type="Proteomes" id="UP000422232"/>
    </source>
</evidence>
<dbReference type="PROSITE" id="PS52016">
    <property type="entry name" value="TONB_DEPENDENT_REC_3"/>
    <property type="match status" value="1"/>
</dbReference>
<dbReference type="PANTHER" id="PTHR30069:SF27">
    <property type="entry name" value="BLL4766 PROTEIN"/>
    <property type="match status" value="1"/>
</dbReference>
<dbReference type="GO" id="GO:0015344">
    <property type="term" value="F:siderophore uptake transmembrane transporter activity"/>
    <property type="evidence" value="ECO:0007669"/>
    <property type="project" value="TreeGrafter"/>
</dbReference>
<organism evidence="12 13">
    <name type="scientific">Piscirickettsia salmonis</name>
    <dbReference type="NCBI Taxonomy" id="1238"/>
    <lineage>
        <taxon>Bacteria</taxon>
        <taxon>Pseudomonadati</taxon>
        <taxon>Pseudomonadota</taxon>
        <taxon>Gammaproteobacteria</taxon>
        <taxon>Thiotrichales</taxon>
        <taxon>Piscirickettsiaceae</taxon>
        <taxon>Piscirickettsia</taxon>
    </lineage>
</organism>
<dbReference type="Proteomes" id="UP000422232">
    <property type="component" value="Chromosome"/>
</dbReference>
<feature type="domain" description="TonB-dependent receptor-like beta-barrel" evidence="10">
    <location>
        <begin position="192"/>
        <end position="617"/>
    </location>
</feature>
<dbReference type="SUPFAM" id="SSF56935">
    <property type="entry name" value="Porins"/>
    <property type="match status" value="1"/>
</dbReference>
<dbReference type="PANTHER" id="PTHR30069">
    <property type="entry name" value="TONB-DEPENDENT OUTER MEMBRANE RECEPTOR"/>
    <property type="match status" value="1"/>
</dbReference>
<evidence type="ECO:0000256" key="8">
    <source>
        <dbReference type="PROSITE-ProRule" id="PRU01360"/>
    </source>
</evidence>
<evidence type="ECO:0000256" key="9">
    <source>
        <dbReference type="RuleBase" id="RU003357"/>
    </source>
</evidence>
<dbReference type="InterPro" id="IPR000531">
    <property type="entry name" value="Beta-barrel_TonB"/>
</dbReference>
<keyword evidence="4 8" id="KW-0812">Transmembrane</keyword>
<dbReference type="InterPro" id="IPR039426">
    <property type="entry name" value="TonB-dep_rcpt-like"/>
</dbReference>
<evidence type="ECO:0000256" key="4">
    <source>
        <dbReference type="ARBA" id="ARBA00022692"/>
    </source>
</evidence>
<reference evidence="12 13" key="1">
    <citation type="submission" date="2019-04" db="EMBL/GenBank/DDBJ databases">
        <title>Complete genome sequencing of Piscirickettsia salmonis strain Psal-009.</title>
        <authorList>
            <person name="Schober I."/>
            <person name="Bunk B."/>
            <person name="Sproer C."/>
            <person name="Carril G.P."/>
            <person name="Riedel T."/>
            <person name="Flores-Herrera P.A."/>
            <person name="Nourdin-Galindo G."/>
            <person name="Marshall S.H."/>
            <person name="Overmann J."/>
        </authorList>
    </citation>
    <scope>NUCLEOTIDE SEQUENCE [LARGE SCALE GENOMIC DNA]</scope>
    <source>
        <strain evidence="12 13">Psal-009</strain>
    </source>
</reference>
<evidence type="ECO:0000259" key="10">
    <source>
        <dbReference type="Pfam" id="PF00593"/>
    </source>
</evidence>
<dbReference type="AlphaFoldDB" id="A0A9Q5V9Z0"/>
<name>A0A9Q5V9Z0_PISSA</name>
<evidence type="ECO:0000313" key="12">
    <source>
        <dbReference type="EMBL" id="QGO06867.1"/>
    </source>
</evidence>
<evidence type="ECO:0000256" key="1">
    <source>
        <dbReference type="ARBA" id="ARBA00004571"/>
    </source>
</evidence>
<gene>
    <name evidence="12" type="ORF">Psal009_02800</name>
</gene>
<evidence type="ECO:0000259" key="11">
    <source>
        <dbReference type="Pfam" id="PF07715"/>
    </source>
</evidence>
<evidence type="ECO:0000256" key="2">
    <source>
        <dbReference type="ARBA" id="ARBA00022448"/>
    </source>
</evidence>
<keyword evidence="13" id="KW-1185">Reference proteome</keyword>
<evidence type="ECO:0000256" key="5">
    <source>
        <dbReference type="ARBA" id="ARBA00023077"/>
    </source>
</evidence>
<dbReference type="Pfam" id="PF00593">
    <property type="entry name" value="TonB_dep_Rec_b-barrel"/>
    <property type="match status" value="1"/>
</dbReference>
<feature type="domain" description="TonB-dependent receptor plug" evidence="11">
    <location>
        <begin position="65"/>
        <end position="170"/>
    </location>
</feature>
<dbReference type="InterPro" id="IPR037066">
    <property type="entry name" value="Plug_dom_sf"/>
</dbReference>
<dbReference type="Pfam" id="PF07715">
    <property type="entry name" value="Plug"/>
    <property type="match status" value="1"/>
</dbReference>
<dbReference type="Gene3D" id="2.170.130.10">
    <property type="entry name" value="TonB-dependent receptor, plug domain"/>
    <property type="match status" value="1"/>
</dbReference>